<dbReference type="PROSITE" id="PS00519">
    <property type="entry name" value="HTH_ASNC_1"/>
    <property type="match status" value="1"/>
</dbReference>
<dbReference type="AlphaFoldDB" id="A0A544U814"/>
<dbReference type="Pfam" id="PF01037">
    <property type="entry name" value="AsnC_trans_reg"/>
    <property type="match status" value="1"/>
</dbReference>
<keyword evidence="2" id="KW-0238">DNA-binding</keyword>
<keyword evidence="3" id="KW-0804">Transcription</keyword>
<dbReference type="Proteomes" id="UP000317944">
    <property type="component" value="Unassembled WGS sequence"/>
</dbReference>
<protein>
    <submittedName>
        <fullName evidence="5">Lrp/AsnC family transcriptional regulator</fullName>
    </submittedName>
</protein>
<gene>
    <name evidence="5" type="ORF">C7Y47_22850</name>
</gene>
<dbReference type="GO" id="GO:0005829">
    <property type="term" value="C:cytosol"/>
    <property type="evidence" value="ECO:0007669"/>
    <property type="project" value="TreeGrafter"/>
</dbReference>
<evidence type="ECO:0000313" key="6">
    <source>
        <dbReference type="Proteomes" id="UP000317944"/>
    </source>
</evidence>
<keyword evidence="1" id="KW-0805">Transcription regulation</keyword>
<evidence type="ECO:0000256" key="1">
    <source>
        <dbReference type="ARBA" id="ARBA00023015"/>
    </source>
</evidence>
<dbReference type="CDD" id="cd00090">
    <property type="entry name" value="HTH_ARSR"/>
    <property type="match status" value="1"/>
</dbReference>
<accession>A0A544U814</accession>
<dbReference type="Gene3D" id="1.10.10.10">
    <property type="entry name" value="Winged helix-like DNA-binding domain superfamily/Winged helix DNA-binding domain"/>
    <property type="match status" value="1"/>
</dbReference>
<organism evidence="5 6">
    <name type="scientific">Lysinibacillus sphaericus</name>
    <name type="common">Bacillus sphaericus</name>
    <dbReference type="NCBI Taxonomy" id="1421"/>
    <lineage>
        <taxon>Bacteria</taxon>
        <taxon>Bacillati</taxon>
        <taxon>Bacillota</taxon>
        <taxon>Bacilli</taxon>
        <taxon>Bacillales</taxon>
        <taxon>Bacillaceae</taxon>
        <taxon>Lysinibacillus</taxon>
    </lineage>
</organism>
<evidence type="ECO:0000259" key="4">
    <source>
        <dbReference type="PROSITE" id="PS50956"/>
    </source>
</evidence>
<sequence>MDDIDRKLIELLQEDGRITIIQLSKKLNLSRPSVNERLRRLQENGVIQGFTARVSPENIGKSTLVIIQIGNLKIECHRFEEMIKEETDILECHRVTGTNSYFIKAAVASMKDLEAFVDRLIPFGQLNTSVVLSSPILYRPLLPVEES</sequence>
<evidence type="ECO:0000256" key="3">
    <source>
        <dbReference type="ARBA" id="ARBA00023163"/>
    </source>
</evidence>
<name>A0A544U814_LYSSH</name>
<evidence type="ECO:0000313" key="5">
    <source>
        <dbReference type="EMBL" id="TQR27706.1"/>
    </source>
</evidence>
<comment type="caution">
    <text evidence="5">The sequence shown here is derived from an EMBL/GenBank/DDBJ whole genome shotgun (WGS) entry which is preliminary data.</text>
</comment>
<dbReference type="PROSITE" id="PS50956">
    <property type="entry name" value="HTH_ASNC_2"/>
    <property type="match status" value="1"/>
</dbReference>
<dbReference type="RefSeq" id="WP_142510842.1">
    <property type="nucleotide sequence ID" value="NZ_SADV01000034.1"/>
</dbReference>
<dbReference type="SUPFAM" id="SSF46785">
    <property type="entry name" value="Winged helix' DNA-binding domain"/>
    <property type="match status" value="1"/>
</dbReference>
<dbReference type="InterPro" id="IPR011008">
    <property type="entry name" value="Dimeric_a/b-barrel"/>
</dbReference>
<dbReference type="PRINTS" id="PR00033">
    <property type="entry name" value="HTHASNC"/>
</dbReference>
<dbReference type="InterPro" id="IPR019885">
    <property type="entry name" value="Tscrpt_reg_HTH_AsnC-type_CS"/>
</dbReference>
<dbReference type="OrthoDB" id="34294at2"/>
<dbReference type="EMBL" id="SADV01000034">
    <property type="protein sequence ID" value="TQR27706.1"/>
    <property type="molecule type" value="Genomic_DNA"/>
</dbReference>
<proteinExistence type="predicted"/>
<dbReference type="GO" id="GO:0043200">
    <property type="term" value="P:response to amino acid"/>
    <property type="evidence" value="ECO:0007669"/>
    <property type="project" value="TreeGrafter"/>
</dbReference>
<dbReference type="Gene3D" id="3.30.70.920">
    <property type="match status" value="1"/>
</dbReference>
<dbReference type="Pfam" id="PF13412">
    <property type="entry name" value="HTH_24"/>
    <property type="match status" value="1"/>
</dbReference>
<reference evidence="5 6" key="1">
    <citation type="submission" date="2018-03" db="EMBL/GenBank/DDBJ databases">
        <title>Aerobic endospore-forming bacteria genome sequencing and assembly.</title>
        <authorList>
            <person name="Cavalcante D.A."/>
            <person name="Driks A."/>
            <person name="Putonti C."/>
            <person name="De-Souza M.T."/>
        </authorList>
    </citation>
    <scope>NUCLEOTIDE SEQUENCE [LARGE SCALE GENOMIC DNA]</scope>
    <source>
        <strain evidence="5 6">SDF0037</strain>
    </source>
</reference>
<dbReference type="InterPro" id="IPR011991">
    <property type="entry name" value="ArsR-like_HTH"/>
</dbReference>
<dbReference type="InterPro" id="IPR019888">
    <property type="entry name" value="Tscrpt_reg_AsnC-like"/>
</dbReference>
<dbReference type="InterPro" id="IPR019887">
    <property type="entry name" value="Tscrpt_reg_AsnC/Lrp_C"/>
</dbReference>
<dbReference type="InterPro" id="IPR036388">
    <property type="entry name" value="WH-like_DNA-bd_sf"/>
</dbReference>
<dbReference type="InterPro" id="IPR000485">
    <property type="entry name" value="AsnC-type_HTH_dom"/>
</dbReference>
<dbReference type="GO" id="GO:0043565">
    <property type="term" value="F:sequence-specific DNA binding"/>
    <property type="evidence" value="ECO:0007669"/>
    <property type="project" value="InterPro"/>
</dbReference>
<evidence type="ECO:0000256" key="2">
    <source>
        <dbReference type="ARBA" id="ARBA00023125"/>
    </source>
</evidence>
<dbReference type="SMART" id="SM00344">
    <property type="entry name" value="HTH_ASNC"/>
    <property type="match status" value="1"/>
</dbReference>
<dbReference type="PANTHER" id="PTHR30154:SF53">
    <property type="entry name" value="HTH-TYPE TRANSCRIPTIONAL REGULATOR LRPC"/>
    <property type="match status" value="1"/>
</dbReference>
<dbReference type="InterPro" id="IPR036390">
    <property type="entry name" value="WH_DNA-bd_sf"/>
</dbReference>
<feature type="domain" description="HTH asnC-type" evidence="4">
    <location>
        <begin position="1"/>
        <end position="62"/>
    </location>
</feature>
<dbReference type="PANTHER" id="PTHR30154">
    <property type="entry name" value="LEUCINE-RESPONSIVE REGULATORY PROTEIN"/>
    <property type="match status" value="1"/>
</dbReference>
<dbReference type="SUPFAM" id="SSF54909">
    <property type="entry name" value="Dimeric alpha+beta barrel"/>
    <property type="match status" value="1"/>
</dbReference>